<evidence type="ECO:0000256" key="1">
    <source>
        <dbReference type="SAM" id="MobiDB-lite"/>
    </source>
</evidence>
<name>A0ABV2QNS0_9MICO</name>
<dbReference type="Proteomes" id="UP001549257">
    <property type="component" value="Unassembled WGS sequence"/>
</dbReference>
<feature type="chain" id="PRO_5047261881" evidence="2">
    <location>
        <begin position="24"/>
        <end position="153"/>
    </location>
</feature>
<accession>A0ABV2QNS0</accession>
<feature type="domain" description="FMN-binding" evidence="3">
    <location>
        <begin position="70"/>
        <end position="151"/>
    </location>
</feature>
<dbReference type="Gene3D" id="3.90.1010.20">
    <property type="match status" value="1"/>
</dbReference>
<proteinExistence type="predicted"/>
<dbReference type="InterPro" id="IPR007329">
    <property type="entry name" value="FMN-bd"/>
</dbReference>
<dbReference type="SMART" id="SM00900">
    <property type="entry name" value="FMN_bind"/>
    <property type="match status" value="1"/>
</dbReference>
<sequence length="153" mass="15228">MKTQHAKYPLAILTGLTIVGALAGCATDAAGGGTTPSSPSTDSGTETGTDEAATGSYTDGEYTESADYQSPNGTEEVTVTVSLADGVITAVEVVGDGDNPNSKRYQGEFADGIGDVVVGKNIDEISVDKVAGSSLTSAGFNDAIDAIKADAAS</sequence>
<evidence type="ECO:0000313" key="4">
    <source>
        <dbReference type="EMBL" id="MET4582694.1"/>
    </source>
</evidence>
<dbReference type="EMBL" id="JBEPSJ010000002">
    <property type="protein sequence ID" value="MET4582694.1"/>
    <property type="molecule type" value="Genomic_DNA"/>
</dbReference>
<keyword evidence="5" id="KW-1185">Reference proteome</keyword>
<feature type="compositionally biased region" description="Low complexity" evidence="1">
    <location>
        <begin position="29"/>
        <end position="55"/>
    </location>
</feature>
<evidence type="ECO:0000259" key="3">
    <source>
        <dbReference type="SMART" id="SM00900"/>
    </source>
</evidence>
<reference evidence="4 5" key="1">
    <citation type="submission" date="2024-06" db="EMBL/GenBank/DDBJ databases">
        <title>Sorghum-associated microbial communities from plants grown in Nebraska, USA.</title>
        <authorList>
            <person name="Schachtman D."/>
        </authorList>
    </citation>
    <scope>NUCLEOTIDE SEQUENCE [LARGE SCALE GENOMIC DNA]</scope>
    <source>
        <strain evidence="4 5">2857</strain>
    </source>
</reference>
<comment type="caution">
    <text evidence="4">The sequence shown here is derived from an EMBL/GenBank/DDBJ whole genome shotgun (WGS) entry which is preliminary data.</text>
</comment>
<organism evidence="4 5">
    <name type="scientific">Conyzicola nivalis</name>
    <dbReference type="NCBI Taxonomy" id="1477021"/>
    <lineage>
        <taxon>Bacteria</taxon>
        <taxon>Bacillati</taxon>
        <taxon>Actinomycetota</taxon>
        <taxon>Actinomycetes</taxon>
        <taxon>Micrococcales</taxon>
        <taxon>Microbacteriaceae</taxon>
        <taxon>Conyzicola</taxon>
    </lineage>
</organism>
<dbReference type="PROSITE" id="PS51257">
    <property type="entry name" value="PROKAR_LIPOPROTEIN"/>
    <property type="match status" value="1"/>
</dbReference>
<protein>
    <submittedName>
        <fullName evidence="4">Uncharacterized protein with FMN-binding domain</fullName>
    </submittedName>
</protein>
<gene>
    <name evidence="4" type="ORF">ABIE21_002204</name>
</gene>
<feature type="signal peptide" evidence="2">
    <location>
        <begin position="1"/>
        <end position="23"/>
    </location>
</feature>
<dbReference type="RefSeq" id="WP_354024872.1">
    <property type="nucleotide sequence ID" value="NZ_JBEPSJ010000002.1"/>
</dbReference>
<evidence type="ECO:0000313" key="5">
    <source>
        <dbReference type="Proteomes" id="UP001549257"/>
    </source>
</evidence>
<dbReference type="Pfam" id="PF04205">
    <property type="entry name" value="FMN_bind"/>
    <property type="match status" value="1"/>
</dbReference>
<evidence type="ECO:0000256" key="2">
    <source>
        <dbReference type="SAM" id="SignalP"/>
    </source>
</evidence>
<feature type="region of interest" description="Disordered" evidence="1">
    <location>
        <begin position="29"/>
        <end position="74"/>
    </location>
</feature>
<keyword evidence="2" id="KW-0732">Signal</keyword>